<protein>
    <recommendedName>
        <fullName evidence="1">Mutator-like transposase domain-containing protein</fullName>
    </recommendedName>
</protein>
<reference evidence="2" key="2">
    <citation type="submission" date="2023-03" db="EMBL/GenBank/DDBJ databases">
        <authorList>
            <person name="Inwood S.N."/>
            <person name="Skelly J.G."/>
            <person name="Guhlin J."/>
            <person name="Harrop T.W.R."/>
            <person name="Goldson S.G."/>
            <person name="Dearden P.K."/>
        </authorList>
    </citation>
    <scope>NUCLEOTIDE SEQUENCE</scope>
    <source>
        <strain evidence="2">Irish</strain>
        <tissue evidence="2">Whole body</tissue>
    </source>
</reference>
<keyword evidence="3" id="KW-1185">Reference proteome</keyword>
<comment type="caution">
    <text evidence="2">The sequence shown here is derived from an EMBL/GenBank/DDBJ whole genome shotgun (WGS) entry which is preliminary data.</text>
</comment>
<reference evidence="2" key="1">
    <citation type="journal article" date="2023" name="bioRxiv">
        <title>Scaffold-level genome assemblies of two parasitoid biocontrol wasps reveal the parthenogenesis mechanism and an associated novel virus.</title>
        <authorList>
            <person name="Inwood S."/>
            <person name="Skelly J."/>
            <person name="Guhlin J."/>
            <person name="Harrop T."/>
            <person name="Goldson S."/>
            <person name="Dearden P."/>
        </authorList>
    </citation>
    <scope>NUCLEOTIDE SEQUENCE</scope>
    <source>
        <strain evidence="2">Irish</strain>
        <tissue evidence="2">Whole body</tissue>
    </source>
</reference>
<dbReference type="AlphaFoldDB" id="A0AA39F9S6"/>
<accession>A0AA39F9S6</accession>
<dbReference type="InterPro" id="IPR049012">
    <property type="entry name" value="Mutator_transp_dom"/>
</dbReference>
<dbReference type="EMBL" id="JAQQBS010001422">
    <property type="protein sequence ID" value="KAK0165555.1"/>
    <property type="molecule type" value="Genomic_DNA"/>
</dbReference>
<gene>
    <name evidence="2" type="ORF">PV328_004061</name>
</gene>
<organism evidence="2 3">
    <name type="scientific">Microctonus aethiopoides</name>
    <dbReference type="NCBI Taxonomy" id="144406"/>
    <lineage>
        <taxon>Eukaryota</taxon>
        <taxon>Metazoa</taxon>
        <taxon>Ecdysozoa</taxon>
        <taxon>Arthropoda</taxon>
        <taxon>Hexapoda</taxon>
        <taxon>Insecta</taxon>
        <taxon>Pterygota</taxon>
        <taxon>Neoptera</taxon>
        <taxon>Endopterygota</taxon>
        <taxon>Hymenoptera</taxon>
        <taxon>Apocrita</taxon>
        <taxon>Ichneumonoidea</taxon>
        <taxon>Braconidae</taxon>
        <taxon>Euphorinae</taxon>
        <taxon>Microctonus</taxon>
    </lineage>
</organism>
<proteinExistence type="predicted"/>
<name>A0AA39F9S6_9HYME</name>
<evidence type="ECO:0000313" key="3">
    <source>
        <dbReference type="Proteomes" id="UP001168990"/>
    </source>
</evidence>
<evidence type="ECO:0000313" key="2">
    <source>
        <dbReference type="EMBL" id="KAK0165555.1"/>
    </source>
</evidence>
<sequence>MSFTGAVAYLFARHNNTSESTSFSSDEEWNAILHNYNRTLNTGLGNSHLNEILSSADVLNCNVASFQNHEKEVGSATWKLTDESCKNAIAEERQLTIENIEKITPLLPHHLKDNFIVPGYTVDDVKMKGVPPHQVVRFVASITTWAGRQEAMEEIMIA</sequence>
<dbReference type="Proteomes" id="UP001168990">
    <property type="component" value="Unassembled WGS sequence"/>
</dbReference>
<dbReference type="Pfam" id="PF20700">
    <property type="entry name" value="Mutator"/>
    <property type="match status" value="1"/>
</dbReference>
<evidence type="ECO:0000259" key="1">
    <source>
        <dbReference type="Pfam" id="PF20700"/>
    </source>
</evidence>
<feature type="domain" description="Mutator-like transposase" evidence="1">
    <location>
        <begin position="39"/>
        <end position="100"/>
    </location>
</feature>